<evidence type="ECO:0000256" key="7">
    <source>
        <dbReference type="PROSITE-ProRule" id="PRU01393"/>
    </source>
</evidence>
<evidence type="ECO:0000256" key="5">
    <source>
        <dbReference type="ARBA" id="ARBA00022801"/>
    </source>
</evidence>
<keyword evidence="4 7" id="KW-0833">Ubl conjugation pathway</keyword>
<dbReference type="OrthoDB" id="427186at2759"/>
<feature type="active site" description="Nucleophile" evidence="7">
    <location>
        <position position="106"/>
    </location>
</feature>
<dbReference type="GO" id="GO:0006511">
    <property type="term" value="P:ubiquitin-dependent protein catabolic process"/>
    <property type="evidence" value="ECO:0007669"/>
    <property type="project" value="UniProtKB-UniRule"/>
</dbReference>
<comment type="catalytic activity">
    <reaction evidence="1 7 8">
        <text>Thiol-dependent hydrolysis of ester, thioester, amide, peptide and isopeptide bonds formed by the C-terminal Gly of ubiquitin (a 76-residue protein attached to proteins as an intracellular targeting signal).</text>
        <dbReference type="EC" id="3.4.19.12"/>
    </reaction>
</comment>
<evidence type="ECO:0000313" key="11">
    <source>
        <dbReference type="Proteomes" id="UP000244855"/>
    </source>
</evidence>
<proteinExistence type="inferred from homology"/>
<feature type="domain" description="UCH catalytic" evidence="9">
    <location>
        <begin position="15"/>
        <end position="245"/>
    </location>
</feature>
<dbReference type="PANTHER" id="PTHR10589">
    <property type="entry name" value="UBIQUITIN CARBOXYL-TERMINAL HYDROLASE"/>
    <property type="match status" value="1"/>
</dbReference>
<feature type="active site" description="Proton donor" evidence="7">
    <location>
        <position position="180"/>
    </location>
</feature>
<evidence type="ECO:0000256" key="1">
    <source>
        <dbReference type="ARBA" id="ARBA00000707"/>
    </source>
</evidence>
<comment type="similarity">
    <text evidence="2 7 8">Belongs to the peptidase C12 family.</text>
</comment>
<reference evidence="10 11" key="1">
    <citation type="journal article" date="2018" name="Sci. Rep.">
        <title>Comparative genomics provides insights into the lifestyle and reveals functional heterogeneity of dark septate endophytic fungi.</title>
        <authorList>
            <person name="Knapp D.G."/>
            <person name="Nemeth J.B."/>
            <person name="Barry K."/>
            <person name="Hainaut M."/>
            <person name="Henrissat B."/>
            <person name="Johnson J."/>
            <person name="Kuo A."/>
            <person name="Lim J.H.P."/>
            <person name="Lipzen A."/>
            <person name="Nolan M."/>
            <person name="Ohm R.A."/>
            <person name="Tamas L."/>
            <person name="Grigoriev I.V."/>
            <person name="Spatafora J.W."/>
            <person name="Nagy L.G."/>
            <person name="Kovacs G.M."/>
        </authorList>
    </citation>
    <scope>NUCLEOTIDE SEQUENCE [LARGE SCALE GENOMIC DNA]</scope>
    <source>
        <strain evidence="10 11">DSE2036</strain>
    </source>
</reference>
<name>A0A2V1D9M0_9PLEO</name>
<dbReference type="AlphaFoldDB" id="A0A2V1D9M0"/>
<dbReference type="EMBL" id="KZ805521">
    <property type="protein sequence ID" value="PVH94768.1"/>
    <property type="molecule type" value="Genomic_DNA"/>
</dbReference>
<dbReference type="InterPro" id="IPR036959">
    <property type="entry name" value="Peptidase_C12_UCH_sf"/>
</dbReference>
<accession>A0A2V1D9M0</accession>
<evidence type="ECO:0000256" key="4">
    <source>
        <dbReference type="ARBA" id="ARBA00022786"/>
    </source>
</evidence>
<evidence type="ECO:0000313" key="10">
    <source>
        <dbReference type="EMBL" id="PVH94768.1"/>
    </source>
</evidence>
<dbReference type="GO" id="GO:0004843">
    <property type="term" value="F:cysteine-type deubiquitinase activity"/>
    <property type="evidence" value="ECO:0007669"/>
    <property type="project" value="UniProtKB-UniRule"/>
</dbReference>
<keyword evidence="3 7" id="KW-0645">Protease</keyword>
<evidence type="ECO:0000256" key="2">
    <source>
        <dbReference type="ARBA" id="ARBA00009326"/>
    </source>
</evidence>
<feature type="site" description="Transition state stabilizer" evidence="7">
    <location>
        <position position="100"/>
    </location>
</feature>
<dbReference type="PROSITE" id="PS52048">
    <property type="entry name" value="UCH_DOMAIN"/>
    <property type="match status" value="1"/>
</dbReference>
<dbReference type="SUPFAM" id="SSF54001">
    <property type="entry name" value="Cysteine proteinases"/>
    <property type="match status" value="1"/>
</dbReference>
<evidence type="ECO:0000256" key="8">
    <source>
        <dbReference type="RuleBase" id="RU361215"/>
    </source>
</evidence>
<dbReference type="Gene3D" id="3.40.532.10">
    <property type="entry name" value="Peptidase C12, ubiquitin carboxyl-terminal hydrolase"/>
    <property type="match status" value="1"/>
</dbReference>
<sequence length="249" mass="27937">MASNSAARESRYRKYVIPLESNPSVFDELIHRLGVTSLRFEDVYTLDDPQLLRQLIPRTHAFILVIPTTQAYEKEVKEHDKDLDEYRGYGDCEDVVYFKQTIYNACGLYAILHGLCNGSARECLGQENTLTKLLARSIPLPPEERALALESDGALEEAYTAVASKGETQAPEPEDEVDYHYICFVQSHKTGHLFQLDGDRKRPIDLGLLNDENGLLSDACLAVLREMVSRDEGAQLGVNLMALVSDPFI</sequence>
<evidence type="ECO:0000256" key="3">
    <source>
        <dbReference type="ARBA" id="ARBA00022670"/>
    </source>
</evidence>
<dbReference type="PANTHER" id="PTHR10589:SF17">
    <property type="entry name" value="UBIQUITIN CARBOXYL-TERMINAL HYDROLASE"/>
    <property type="match status" value="1"/>
</dbReference>
<evidence type="ECO:0000256" key="6">
    <source>
        <dbReference type="ARBA" id="ARBA00022807"/>
    </source>
</evidence>
<keyword evidence="11" id="KW-1185">Reference proteome</keyword>
<dbReference type="Pfam" id="PF01088">
    <property type="entry name" value="Peptidase_C12"/>
    <property type="match status" value="1"/>
</dbReference>
<dbReference type="PRINTS" id="PR00707">
    <property type="entry name" value="UBCTHYDRLASE"/>
</dbReference>
<dbReference type="GO" id="GO:0016579">
    <property type="term" value="P:protein deubiquitination"/>
    <property type="evidence" value="ECO:0007669"/>
    <property type="project" value="TreeGrafter"/>
</dbReference>
<gene>
    <name evidence="10" type="ORF">DM02DRAFT_618384</name>
</gene>
<dbReference type="GO" id="GO:0005737">
    <property type="term" value="C:cytoplasm"/>
    <property type="evidence" value="ECO:0007669"/>
    <property type="project" value="TreeGrafter"/>
</dbReference>
<organism evidence="10 11">
    <name type="scientific">Periconia macrospinosa</name>
    <dbReference type="NCBI Taxonomy" id="97972"/>
    <lineage>
        <taxon>Eukaryota</taxon>
        <taxon>Fungi</taxon>
        <taxon>Dikarya</taxon>
        <taxon>Ascomycota</taxon>
        <taxon>Pezizomycotina</taxon>
        <taxon>Dothideomycetes</taxon>
        <taxon>Pleosporomycetidae</taxon>
        <taxon>Pleosporales</taxon>
        <taxon>Massarineae</taxon>
        <taxon>Periconiaceae</taxon>
        <taxon>Periconia</taxon>
    </lineage>
</organism>
<evidence type="ECO:0000259" key="9">
    <source>
        <dbReference type="PROSITE" id="PS52048"/>
    </source>
</evidence>
<feature type="site" description="Important for enzyme activity" evidence="7">
    <location>
        <position position="197"/>
    </location>
</feature>
<dbReference type="Proteomes" id="UP000244855">
    <property type="component" value="Unassembled WGS sequence"/>
</dbReference>
<dbReference type="STRING" id="97972.A0A2V1D9M0"/>
<protein>
    <recommendedName>
        <fullName evidence="8">Ubiquitin carboxyl-terminal hydrolase</fullName>
        <ecNumber evidence="8">3.4.19.12</ecNumber>
    </recommendedName>
</protein>
<keyword evidence="5 7" id="KW-0378">Hydrolase</keyword>
<dbReference type="InterPro" id="IPR038765">
    <property type="entry name" value="Papain-like_cys_pep_sf"/>
</dbReference>
<dbReference type="InterPro" id="IPR001578">
    <property type="entry name" value="Peptidase_C12_UCH"/>
</dbReference>
<keyword evidence="6 7" id="KW-0788">Thiol protease</keyword>
<dbReference type="EC" id="3.4.19.12" evidence="8"/>